<keyword evidence="10" id="KW-1185">Reference proteome</keyword>
<evidence type="ECO:0000313" key="10">
    <source>
        <dbReference type="Proteomes" id="UP000199310"/>
    </source>
</evidence>
<dbReference type="GO" id="GO:0043139">
    <property type="term" value="F:5'-3' DNA helicase activity"/>
    <property type="evidence" value="ECO:0007669"/>
    <property type="project" value="TreeGrafter"/>
</dbReference>
<dbReference type="PANTHER" id="PTHR43788">
    <property type="entry name" value="DNA2/NAM7 HELICASE FAMILY MEMBER"/>
    <property type="match status" value="1"/>
</dbReference>
<evidence type="ECO:0000256" key="5">
    <source>
        <dbReference type="ARBA" id="ARBA00022840"/>
    </source>
</evidence>
<feature type="domain" description="DNA2/NAM7 helicase helicase" evidence="7">
    <location>
        <begin position="753"/>
        <end position="809"/>
    </location>
</feature>
<keyword evidence="6" id="KW-0175">Coiled coil</keyword>
<dbReference type="OrthoDB" id="9757917at2"/>
<evidence type="ECO:0000256" key="2">
    <source>
        <dbReference type="ARBA" id="ARBA00022741"/>
    </source>
</evidence>
<dbReference type="Proteomes" id="UP000199310">
    <property type="component" value="Unassembled WGS sequence"/>
</dbReference>
<evidence type="ECO:0000256" key="4">
    <source>
        <dbReference type="ARBA" id="ARBA00022806"/>
    </source>
</evidence>
<evidence type="ECO:0000259" key="8">
    <source>
        <dbReference type="Pfam" id="PF13087"/>
    </source>
</evidence>
<evidence type="ECO:0000256" key="1">
    <source>
        <dbReference type="ARBA" id="ARBA00007913"/>
    </source>
</evidence>
<comment type="similarity">
    <text evidence="1">Belongs to the DNA2/NAM7 helicase family.</text>
</comment>
<feature type="coiled-coil region" evidence="6">
    <location>
        <begin position="485"/>
        <end position="546"/>
    </location>
</feature>
<dbReference type="GO" id="GO:0005524">
    <property type="term" value="F:ATP binding"/>
    <property type="evidence" value="ECO:0007669"/>
    <property type="project" value="UniProtKB-KW"/>
</dbReference>
<dbReference type="GO" id="GO:0016787">
    <property type="term" value="F:hydrolase activity"/>
    <property type="evidence" value="ECO:0007669"/>
    <property type="project" value="UniProtKB-KW"/>
</dbReference>
<evidence type="ECO:0000313" key="9">
    <source>
        <dbReference type="EMBL" id="SEW53816.1"/>
    </source>
</evidence>
<dbReference type="EMBL" id="FOJG01000002">
    <property type="protein sequence ID" value="SEW53816.1"/>
    <property type="molecule type" value="Genomic_DNA"/>
</dbReference>
<gene>
    <name evidence="9" type="ORF">SAMN04488122_5697</name>
</gene>
<organism evidence="9 10">
    <name type="scientific">Chitinophaga arvensicola</name>
    <dbReference type="NCBI Taxonomy" id="29529"/>
    <lineage>
        <taxon>Bacteria</taxon>
        <taxon>Pseudomonadati</taxon>
        <taxon>Bacteroidota</taxon>
        <taxon>Chitinophagia</taxon>
        <taxon>Chitinophagales</taxon>
        <taxon>Chitinophagaceae</taxon>
        <taxon>Chitinophaga</taxon>
    </lineage>
</organism>
<dbReference type="Gene3D" id="3.40.50.300">
    <property type="entry name" value="P-loop containing nucleotide triphosphate hydrolases"/>
    <property type="match status" value="3"/>
</dbReference>
<sequence>MPPPDNPGNVLSSWIALEVLSPQTFTDPRDLVSGSYSSIVPIGVTPLPWEGEEGPVKPNFRAYYQVILDTIYFDKAIHSLLEIYADKRPERPGVKGEAIMATVIVDDKGRPCREPAGNISSFGWGLKPALDRDLKRLSEWSAAEKKWSEELHKLLYVKDKAGEVLPLTAEKLVAARQFLHEALAIPASFVKHKSFAIRTYQPVRSGAPEPLLLNSFFLGDLQTAIRLFKQQSANNNLQRYLGVLPPPFRTPLLKDSVALEQLIAPERIPPARWPGPGRHSLVLLQQAAVNAALGEVKKGDIIAVNGPPGTGKTTLLRDMMAGLITARAEAMCTFKDPATAFKESGEKILINSATLRLHKLDARLKGFEMLIASSNNKAVENVSAELPGLQAIAADAEELRYFTALSDELLGKESWGLVAAVLGNAQNRNKFREKFWWDREVGMSTYLAEAAGTEQFVNNGVDPNERHQPRIIATAHAPAGEVAARANWKAARADFEEKLNESRERLAALERIRQKVLGLSALVKKAARAKAALQEAKRQMKEAAGGWNALNTAFQQAEEAVLQARIAVAQHESLRPGFWARLFNTSSVRRWKSEREVKLLQLQLAEKKQAAAANSFHHLQRLIMEYDINHNKLEKRSKHAAANLKQAEREIEKLRTTSGMQLIDDHFFKLPHGEQHLSSPWCDPETQRLRDNVFIAAMKVHKAFIDAAAKPLKHNLGALMHFFSNGNMTDIKKAALLADLWSSLFLIVPGISTTFASVERMFRDLPLDSLGWLLIDEAGQALPQAAVGALMRTRHAVVVGDPMQIPPVVTLPEALTQGICRSLKTDPNRFNAPVASAQTLADAATCYYAEFEGRSGTRIAGMPLLVHRRCNDPMFSISNAIAYENLMVTAKRPGNSPIRDCLGASAWIQVTGTASDKWCLEEGYAVLELLGRLKQSAIPPELYIVTPFKIVADSLRTLIWDAGILNGWVDDPGKWPQERIGTVHTVQGREAEAVILVLGATMEDQDGARQWAGDPPNLLNVAVTRAKEVLYVIGNRNRWKTAGVFHDLATRVK</sequence>
<dbReference type="SUPFAM" id="SSF52540">
    <property type="entry name" value="P-loop containing nucleoside triphosphate hydrolases"/>
    <property type="match status" value="1"/>
</dbReference>
<dbReference type="Pfam" id="PF13087">
    <property type="entry name" value="AAA_12"/>
    <property type="match status" value="1"/>
</dbReference>
<evidence type="ECO:0000256" key="6">
    <source>
        <dbReference type="SAM" id="Coils"/>
    </source>
</evidence>
<keyword evidence="2" id="KW-0547">Nucleotide-binding</keyword>
<dbReference type="InterPro" id="IPR027417">
    <property type="entry name" value="P-loop_NTPase"/>
</dbReference>
<feature type="domain" description="DNA2/NAM7 helicase-like C-terminal" evidence="8">
    <location>
        <begin position="916"/>
        <end position="1036"/>
    </location>
</feature>
<dbReference type="PANTHER" id="PTHR43788:SF8">
    <property type="entry name" value="DNA-BINDING PROTEIN SMUBP-2"/>
    <property type="match status" value="1"/>
</dbReference>
<protein>
    <submittedName>
        <fullName evidence="9">Part of AAA domain-containing protein</fullName>
    </submittedName>
</protein>
<dbReference type="InterPro" id="IPR041677">
    <property type="entry name" value="DNA2/NAM7_AAA_11"/>
</dbReference>
<keyword evidence="4" id="KW-0347">Helicase</keyword>
<dbReference type="STRING" id="29529.SAMN04488122_5697"/>
<reference evidence="10" key="1">
    <citation type="submission" date="2016-10" db="EMBL/GenBank/DDBJ databases">
        <authorList>
            <person name="Varghese N."/>
            <person name="Submissions S."/>
        </authorList>
    </citation>
    <scope>NUCLEOTIDE SEQUENCE [LARGE SCALE GENOMIC DNA]</scope>
    <source>
        <strain evidence="10">DSM 3695</strain>
    </source>
</reference>
<name>A0A1I0SD20_9BACT</name>
<keyword evidence="5" id="KW-0067">ATP-binding</keyword>
<dbReference type="Pfam" id="PF13086">
    <property type="entry name" value="AAA_11"/>
    <property type="match status" value="1"/>
</dbReference>
<dbReference type="InterPro" id="IPR041679">
    <property type="entry name" value="DNA2/NAM7-like_C"/>
</dbReference>
<accession>A0A1I0SD20</accession>
<proteinExistence type="inferred from homology"/>
<dbReference type="RefSeq" id="WP_089901147.1">
    <property type="nucleotide sequence ID" value="NZ_FOJG01000002.1"/>
</dbReference>
<dbReference type="InterPro" id="IPR050534">
    <property type="entry name" value="Coronavir_polyprotein_1ab"/>
</dbReference>
<feature type="coiled-coil region" evidence="6">
    <location>
        <begin position="630"/>
        <end position="657"/>
    </location>
</feature>
<evidence type="ECO:0000256" key="3">
    <source>
        <dbReference type="ARBA" id="ARBA00022801"/>
    </source>
</evidence>
<keyword evidence="3" id="KW-0378">Hydrolase</keyword>
<dbReference type="AlphaFoldDB" id="A0A1I0SD20"/>
<evidence type="ECO:0000259" key="7">
    <source>
        <dbReference type="Pfam" id="PF13086"/>
    </source>
</evidence>